<proteinExistence type="predicted"/>
<keyword evidence="2" id="KW-0547">Nucleotide-binding</keyword>
<name>A0ABV2HP82_9HYPH</name>
<keyword evidence="2" id="KW-0067">ATP-binding</keyword>
<gene>
    <name evidence="2" type="ORF">ABID26_001754</name>
</gene>
<comment type="caution">
    <text evidence="2">The sequence shown here is derived from an EMBL/GenBank/DDBJ whole genome shotgun (WGS) entry which is preliminary data.</text>
</comment>
<accession>A0ABV2HP82</accession>
<keyword evidence="3" id="KW-1185">Reference proteome</keyword>
<dbReference type="EMBL" id="JBEPLM010000002">
    <property type="protein sequence ID" value="MET3592370.1"/>
    <property type="molecule type" value="Genomic_DNA"/>
</dbReference>
<keyword evidence="2" id="KW-0347">Helicase</keyword>
<keyword evidence="2" id="KW-0378">Hydrolase</keyword>
<organism evidence="2 3">
    <name type="scientific">Mesorhizobium shonense</name>
    <dbReference type="NCBI Taxonomy" id="1209948"/>
    <lineage>
        <taxon>Bacteria</taxon>
        <taxon>Pseudomonadati</taxon>
        <taxon>Pseudomonadota</taxon>
        <taxon>Alphaproteobacteria</taxon>
        <taxon>Hyphomicrobiales</taxon>
        <taxon>Phyllobacteriaceae</taxon>
        <taxon>Mesorhizobium</taxon>
    </lineage>
</organism>
<evidence type="ECO:0000313" key="3">
    <source>
        <dbReference type="Proteomes" id="UP001549036"/>
    </source>
</evidence>
<dbReference type="Pfam" id="PF03796">
    <property type="entry name" value="DnaB_C"/>
    <property type="match status" value="1"/>
</dbReference>
<dbReference type="Gene3D" id="3.40.50.300">
    <property type="entry name" value="P-loop containing nucleotide triphosphate hydrolases"/>
    <property type="match status" value="2"/>
</dbReference>
<reference evidence="2 3" key="1">
    <citation type="submission" date="2024-06" db="EMBL/GenBank/DDBJ databases">
        <title>Genomic Encyclopedia of Type Strains, Phase IV (KMG-IV): sequencing the most valuable type-strain genomes for metagenomic binning, comparative biology and taxonomic classification.</title>
        <authorList>
            <person name="Goeker M."/>
        </authorList>
    </citation>
    <scope>NUCLEOTIDE SEQUENCE [LARGE SCALE GENOMIC DNA]</scope>
    <source>
        <strain evidence="2 3">DSM 29846</strain>
    </source>
</reference>
<dbReference type="PANTHER" id="PTHR30153">
    <property type="entry name" value="REPLICATIVE DNA HELICASE DNAB"/>
    <property type="match status" value="1"/>
</dbReference>
<dbReference type="NCBIfam" id="NF004629">
    <property type="entry name" value="PRK05973.1"/>
    <property type="match status" value="1"/>
</dbReference>
<dbReference type="InterPro" id="IPR027417">
    <property type="entry name" value="P-loop_NTPase"/>
</dbReference>
<feature type="domain" description="SF4 helicase" evidence="1">
    <location>
        <begin position="38"/>
        <end position="88"/>
    </location>
</feature>
<protein>
    <submittedName>
        <fullName evidence="2">Replicative DNA helicase</fullName>
    </submittedName>
</protein>
<dbReference type="Proteomes" id="UP001549036">
    <property type="component" value="Unassembled WGS sequence"/>
</dbReference>
<dbReference type="SUPFAM" id="SSF52540">
    <property type="entry name" value="P-loop containing nucleoside triphosphate hydrolases"/>
    <property type="match status" value="1"/>
</dbReference>
<dbReference type="InterPro" id="IPR007694">
    <property type="entry name" value="DNA_helicase_DnaB-like_C"/>
</dbReference>
<dbReference type="PANTHER" id="PTHR30153:SF2">
    <property type="entry name" value="REPLICATIVE DNA HELICASE"/>
    <property type="match status" value="1"/>
</dbReference>
<sequence length="214" mass="23541">MPLHQALDRVAAGEGFASWSLLAAKAAEAAPATNLFAQLTSGDLVLVGARPGQGKTLMSLELAVEAMKSGRRSVFFTLEYTHTDILGRFRVIGGEPALFDGLFEFDNSDTICADYIIGKLRTAPRGTLAVIDYLQLLDQRRENPELMVQVSTLRSFARDRGLILVFISQIDRSYDASKKPFPDLGDIRLPNPLDLSLFDKTCFLNKGEIQFQAA</sequence>
<evidence type="ECO:0000313" key="2">
    <source>
        <dbReference type="EMBL" id="MET3592370.1"/>
    </source>
</evidence>
<dbReference type="GO" id="GO:0004386">
    <property type="term" value="F:helicase activity"/>
    <property type="evidence" value="ECO:0007669"/>
    <property type="project" value="UniProtKB-KW"/>
</dbReference>
<evidence type="ECO:0000259" key="1">
    <source>
        <dbReference type="Pfam" id="PF03796"/>
    </source>
</evidence>